<dbReference type="GO" id="GO:1990527">
    <property type="term" value="C:Tec1p-Ste12p-Dig1p complex"/>
    <property type="evidence" value="ECO:0007669"/>
    <property type="project" value="TreeGrafter"/>
</dbReference>
<evidence type="ECO:0000256" key="5">
    <source>
        <dbReference type="ARBA" id="ARBA00022833"/>
    </source>
</evidence>
<dbReference type="SUPFAM" id="SSF57667">
    <property type="entry name" value="beta-beta-alpha zinc fingers"/>
    <property type="match status" value="1"/>
</dbReference>
<dbReference type="InterPro" id="IPR003120">
    <property type="entry name" value="Ste12"/>
</dbReference>
<dbReference type="InterPro" id="IPR013087">
    <property type="entry name" value="Znf_C2H2_type"/>
</dbReference>
<dbReference type="Pfam" id="PF02200">
    <property type="entry name" value="STE"/>
    <property type="match status" value="1"/>
</dbReference>
<comment type="caution">
    <text evidence="13">The sequence shown here is derived from an EMBL/GenBank/DDBJ whole genome shotgun (WGS) entry which is preliminary data.</text>
</comment>
<keyword evidence="5" id="KW-0862">Zinc</keyword>
<protein>
    <submittedName>
        <fullName evidence="13">STE-domain-containing protein</fullName>
    </submittedName>
</protein>
<keyword evidence="2" id="KW-0479">Metal-binding</keyword>
<dbReference type="InterPro" id="IPR036236">
    <property type="entry name" value="Znf_C2H2_sf"/>
</dbReference>
<evidence type="ECO:0000256" key="4">
    <source>
        <dbReference type="ARBA" id="ARBA00022771"/>
    </source>
</evidence>
<keyword evidence="4 10" id="KW-0863">Zinc-finger</keyword>
<proteinExistence type="inferred from homology"/>
<feature type="domain" description="C2H2-type" evidence="12">
    <location>
        <begin position="409"/>
        <end position="438"/>
    </location>
</feature>
<dbReference type="GO" id="GO:0008270">
    <property type="term" value="F:zinc ion binding"/>
    <property type="evidence" value="ECO:0007669"/>
    <property type="project" value="UniProtKB-KW"/>
</dbReference>
<evidence type="ECO:0000256" key="10">
    <source>
        <dbReference type="PROSITE-ProRule" id="PRU00042"/>
    </source>
</evidence>
<dbReference type="GO" id="GO:0005634">
    <property type="term" value="C:nucleus"/>
    <property type="evidence" value="ECO:0007669"/>
    <property type="project" value="UniProtKB-SubCell"/>
</dbReference>
<comment type="subcellular location">
    <subcellularLocation>
        <location evidence="1">Nucleus</location>
    </subcellularLocation>
</comment>
<evidence type="ECO:0000256" key="7">
    <source>
        <dbReference type="ARBA" id="ARBA00023163"/>
    </source>
</evidence>
<evidence type="ECO:0000313" key="13">
    <source>
        <dbReference type="EMBL" id="OCB85992.1"/>
    </source>
</evidence>
<evidence type="ECO:0000259" key="12">
    <source>
        <dbReference type="PROSITE" id="PS50157"/>
    </source>
</evidence>
<dbReference type="AlphaFoldDB" id="A0A9Q5HU15"/>
<feature type="domain" description="C2H2-type" evidence="12">
    <location>
        <begin position="439"/>
        <end position="466"/>
    </location>
</feature>
<keyword evidence="6" id="KW-0805">Transcription regulation</keyword>
<dbReference type="InterPro" id="IPR052127">
    <property type="entry name" value="STE12_transcription_factor"/>
</dbReference>
<keyword evidence="8" id="KW-0539">Nucleus</keyword>
<comment type="similarity">
    <text evidence="9">Belongs to the STE12 transcription factor family.</text>
</comment>
<name>A0A9Q5HU15_SANBA</name>
<sequence>MLDFEILTFGFGGHPPPSSPINVNAPIILSLRLHIPSVSDSTCFGIRLWIGLCWFILWYPAFIPAPCFPEMRDHVLHRSSIFLPATTYRSFSHTITLSIRFRYDGVFVRLGRPVRNMKKFEEGVFSDLRNLKPGSDACLEEPKSPFLDLLFKYQCIRTQKKQKVFYWFSVPHDRLFLDALERDLKREKMGLEPTTVVVGEPALSFTYDSKRSLYEQFSKAQGIQEGEGELESAVRRAEEAMAMEQESEARRLAAAPTTGSERDVAPSTIFNMFSLFEGSPNYKQRRKKGPRTGRSGLGRDSASEEERETHSGVGSTDVVDDVDGEMSAAAMFDAQAGLGGGAGHQARAQRQAESQRAIQAQRLAMIHRSSAMPKARQIPGRGTHPLGGLQLHSNSLPASLDSVRKTKAYVCPLYSCQRLFKRFEHLKRHVRMHTMERPHQCEVCQRRFSRADNLSQHMRIHSRDATNMGSAVPVGDVDGDEGVDQVMYAPGEQYDLNACEIEVADHPSVRFEDDDYASAYGAQSSANGSAYNGIVGSDAPQFANLVTSPENSPRLTDAQSNWAAAHGHSNSLPAGYDYVSSHPSPAFSTASAPSSRYTTAYGNSNYPVQNDVASSYAPSSAGSLSAPAHKQTFDHAALYPPSLSNVQGFSPSAVGPIRRYRSVTPTIARTGEQIRRPLTANTLDASPLGPGAAASRGYHPYSVSQYSSVSQHSSPAAYQAQLDYTQQAPGTQTNSPAGSTVYQDDLQTLIGLDVATLGSYDNTSMTAAAAASGVAAYAGDVYSESAAAQGQFNSTTADPAAAAATANYYADMNNLNGTAQYPEQSYSYAS</sequence>
<evidence type="ECO:0000256" key="1">
    <source>
        <dbReference type="ARBA" id="ARBA00004123"/>
    </source>
</evidence>
<organism evidence="13 14">
    <name type="scientific">Sanghuangporus baumii</name>
    <name type="common">Phellinus baumii</name>
    <dbReference type="NCBI Taxonomy" id="108892"/>
    <lineage>
        <taxon>Eukaryota</taxon>
        <taxon>Fungi</taxon>
        <taxon>Dikarya</taxon>
        <taxon>Basidiomycota</taxon>
        <taxon>Agaricomycotina</taxon>
        <taxon>Agaricomycetes</taxon>
        <taxon>Hymenochaetales</taxon>
        <taxon>Hymenochaetaceae</taxon>
        <taxon>Sanghuangporus</taxon>
    </lineage>
</organism>
<dbReference type="GO" id="GO:1990526">
    <property type="term" value="C:Ste12p-Dig1p-Dig2p complex"/>
    <property type="evidence" value="ECO:0007669"/>
    <property type="project" value="TreeGrafter"/>
</dbReference>
<feature type="compositionally biased region" description="Basic and acidic residues" evidence="11">
    <location>
        <begin position="301"/>
        <end position="310"/>
    </location>
</feature>
<dbReference type="PROSITE" id="PS00028">
    <property type="entry name" value="ZINC_FINGER_C2H2_1"/>
    <property type="match status" value="2"/>
</dbReference>
<evidence type="ECO:0000256" key="11">
    <source>
        <dbReference type="SAM" id="MobiDB-lite"/>
    </source>
</evidence>
<evidence type="ECO:0000256" key="2">
    <source>
        <dbReference type="ARBA" id="ARBA00022723"/>
    </source>
</evidence>
<keyword evidence="14" id="KW-1185">Reference proteome</keyword>
<evidence type="ECO:0000313" key="14">
    <source>
        <dbReference type="Proteomes" id="UP000757232"/>
    </source>
</evidence>
<evidence type="ECO:0000256" key="8">
    <source>
        <dbReference type="ARBA" id="ARBA00023242"/>
    </source>
</evidence>
<dbReference type="SMART" id="SM00355">
    <property type="entry name" value="ZnF_C2H2"/>
    <property type="match status" value="2"/>
</dbReference>
<feature type="region of interest" description="Disordered" evidence="11">
    <location>
        <begin position="242"/>
        <end position="264"/>
    </location>
</feature>
<reference evidence="13" key="1">
    <citation type="submission" date="2016-06" db="EMBL/GenBank/DDBJ databases">
        <title>Draft Genome sequence of the fungus Inonotus baumii.</title>
        <authorList>
            <person name="Zhu H."/>
            <person name="Lin W."/>
        </authorList>
    </citation>
    <scope>NUCLEOTIDE SEQUENCE</scope>
    <source>
        <strain evidence="13">821</strain>
    </source>
</reference>
<evidence type="ECO:0000256" key="6">
    <source>
        <dbReference type="ARBA" id="ARBA00023015"/>
    </source>
</evidence>
<dbReference type="PANTHER" id="PTHR47427:SF1">
    <property type="entry name" value="PROTEIN STE12"/>
    <property type="match status" value="1"/>
</dbReference>
<dbReference type="Gene3D" id="3.30.160.60">
    <property type="entry name" value="Classic Zinc Finger"/>
    <property type="match status" value="2"/>
</dbReference>
<dbReference type="OrthoDB" id="1095242at2759"/>
<dbReference type="PANTHER" id="PTHR47427">
    <property type="entry name" value="PROTEIN STE12"/>
    <property type="match status" value="1"/>
</dbReference>
<dbReference type="SMART" id="SM00424">
    <property type="entry name" value="STE"/>
    <property type="match status" value="1"/>
</dbReference>
<dbReference type="FunFam" id="3.30.160.60:FF:000624">
    <property type="entry name" value="zinc finger protein 697"/>
    <property type="match status" value="1"/>
</dbReference>
<dbReference type="EMBL" id="LNZH02000205">
    <property type="protein sequence ID" value="OCB85992.1"/>
    <property type="molecule type" value="Genomic_DNA"/>
</dbReference>
<keyword evidence="7" id="KW-0804">Transcription</keyword>
<dbReference type="Proteomes" id="UP000757232">
    <property type="component" value="Unassembled WGS sequence"/>
</dbReference>
<dbReference type="Pfam" id="PF00096">
    <property type="entry name" value="zf-C2H2"/>
    <property type="match status" value="1"/>
</dbReference>
<gene>
    <name evidence="13" type="ORF">A7U60_g6887</name>
</gene>
<dbReference type="GO" id="GO:0003700">
    <property type="term" value="F:DNA-binding transcription factor activity"/>
    <property type="evidence" value="ECO:0007669"/>
    <property type="project" value="InterPro"/>
</dbReference>
<evidence type="ECO:0000256" key="3">
    <source>
        <dbReference type="ARBA" id="ARBA00022737"/>
    </source>
</evidence>
<keyword evidence="3" id="KW-0677">Repeat</keyword>
<dbReference type="PROSITE" id="PS50157">
    <property type="entry name" value="ZINC_FINGER_C2H2_2"/>
    <property type="match status" value="2"/>
</dbReference>
<accession>A0A9Q5HU15</accession>
<feature type="region of interest" description="Disordered" evidence="11">
    <location>
        <begin position="280"/>
        <end position="319"/>
    </location>
</feature>
<evidence type="ECO:0000256" key="9">
    <source>
        <dbReference type="ARBA" id="ARBA00024345"/>
    </source>
</evidence>